<gene>
    <name evidence="1" type="ordered locus">Poras_0375</name>
</gene>
<dbReference type="InterPro" id="IPR023198">
    <property type="entry name" value="PGP-like_dom2"/>
</dbReference>
<dbReference type="RefSeq" id="WP_004331526.1">
    <property type="nucleotide sequence ID" value="NC_015501.1"/>
</dbReference>
<dbReference type="Gene3D" id="3.40.50.1000">
    <property type="entry name" value="HAD superfamily/HAD-like"/>
    <property type="match status" value="1"/>
</dbReference>
<proteinExistence type="predicted"/>
<accession>F4KMS8</accession>
<evidence type="ECO:0000313" key="2">
    <source>
        <dbReference type="Proteomes" id="UP000006545"/>
    </source>
</evidence>
<dbReference type="EMBL" id="CP002689">
    <property type="protein sequence ID" value="AEE12329.1"/>
    <property type="molecule type" value="Genomic_DNA"/>
</dbReference>
<dbReference type="PANTHER" id="PTHR43611">
    <property type="entry name" value="ALPHA-D-GLUCOSE 1-PHOSPHATE PHOSPHATASE"/>
    <property type="match status" value="1"/>
</dbReference>
<evidence type="ECO:0000313" key="1">
    <source>
        <dbReference type="EMBL" id="AEE12329.1"/>
    </source>
</evidence>
<organism evidence="1 2">
    <name type="scientific">Porphyromonas asaccharolytica (strain ATCC 25260 / DSM 20707 / BCRC 10618 / CCUG 7834 / JCM 6326 / LMG 13178 / VPI 4198 / B440)</name>
    <name type="common">Bacteroides asaccharolyticus</name>
    <dbReference type="NCBI Taxonomy" id="879243"/>
    <lineage>
        <taxon>Bacteria</taxon>
        <taxon>Pseudomonadati</taxon>
        <taxon>Bacteroidota</taxon>
        <taxon>Bacteroidia</taxon>
        <taxon>Bacteroidales</taxon>
        <taxon>Porphyromonadaceae</taxon>
        <taxon>Porphyromonas</taxon>
    </lineage>
</organism>
<dbReference type="Pfam" id="PF00702">
    <property type="entry name" value="Hydrolase"/>
    <property type="match status" value="1"/>
</dbReference>
<dbReference type="PANTHER" id="PTHR43611:SF3">
    <property type="entry name" value="FLAVIN MONONUCLEOTIDE HYDROLASE 1, CHLOROPLATIC"/>
    <property type="match status" value="1"/>
</dbReference>
<name>F4KMS8_PORAD</name>
<dbReference type="HOGENOM" id="CLU_045011_9_5_10"/>
<dbReference type="NCBIfam" id="TIGR01509">
    <property type="entry name" value="HAD-SF-IA-v3"/>
    <property type="match status" value="1"/>
</dbReference>
<dbReference type="PRINTS" id="PR00413">
    <property type="entry name" value="HADHALOGNASE"/>
</dbReference>
<keyword evidence="2" id="KW-1185">Reference proteome</keyword>
<dbReference type="KEGG" id="pah:Poras_0375"/>
<reference evidence="2" key="1">
    <citation type="submission" date="2011-04" db="EMBL/GenBank/DDBJ databases">
        <title>The complete genome of Porphyromonas asaccharolytica DSM 20707.</title>
        <authorList>
            <person name="Lucas S."/>
            <person name="Han J."/>
            <person name="Lapidus A."/>
            <person name="Bruce D."/>
            <person name="Goodwin L."/>
            <person name="Pitluck S."/>
            <person name="Peters L."/>
            <person name="Kyrpides N."/>
            <person name="Mavromatis K."/>
            <person name="Ivanova N."/>
            <person name="Ovchinnikova G."/>
            <person name="Pagani I."/>
            <person name="Lu M."/>
            <person name="Detter J.C."/>
            <person name="Tapia R."/>
            <person name="Han C."/>
            <person name="Land M."/>
            <person name="Hauser L."/>
            <person name="Markowitz V."/>
            <person name="Cheng J.-F."/>
            <person name="Hugenholtz P."/>
            <person name="Woyke T."/>
            <person name="Wu D."/>
            <person name="Gronow S."/>
            <person name="Wellnitz S."/>
            <person name="Brambilla E."/>
            <person name="Klenk H.-P."/>
            <person name="Eisen J.A."/>
        </authorList>
    </citation>
    <scope>NUCLEOTIDE SEQUENCE [LARGE SCALE GENOMIC DNA]</scope>
    <source>
        <strain evidence="2">ATCC 25260 / DSM 20707 / VPI 4198</strain>
    </source>
</reference>
<dbReference type="SUPFAM" id="SSF56784">
    <property type="entry name" value="HAD-like"/>
    <property type="match status" value="1"/>
</dbReference>
<dbReference type="CDD" id="cd02603">
    <property type="entry name" value="HAD_sEH-N_like"/>
    <property type="match status" value="1"/>
</dbReference>
<dbReference type="SFLD" id="SFLDG01129">
    <property type="entry name" value="C1.5:_HAD__Beta-PGM__Phosphata"/>
    <property type="match status" value="1"/>
</dbReference>
<dbReference type="InterPro" id="IPR023214">
    <property type="entry name" value="HAD_sf"/>
</dbReference>
<protein>
    <submittedName>
        <fullName evidence="1">HAD-superfamily hydrolase, subfamily IA, variant 3</fullName>
    </submittedName>
</protein>
<dbReference type="GO" id="GO:0016787">
    <property type="term" value="F:hydrolase activity"/>
    <property type="evidence" value="ECO:0007669"/>
    <property type="project" value="UniProtKB-KW"/>
</dbReference>
<dbReference type="Proteomes" id="UP000006545">
    <property type="component" value="Chromosome"/>
</dbReference>
<dbReference type="Gene3D" id="1.10.150.240">
    <property type="entry name" value="Putative phosphatase, domain 2"/>
    <property type="match status" value="1"/>
</dbReference>
<dbReference type="InterPro" id="IPR006439">
    <property type="entry name" value="HAD-SF_hydro_IA"/>
</dbReference>
<dbReference type="InterPro" id="IPR036412">
    <property type="entry name" value="HAD-like_sf"/>
</dbReference>
<dbReference type="STRING" id="879243.Poras_0375"/>
<dbReference type="OrthoDB" id="9797415at2"/>
<keyword evidence="1" id="KW-0378">Hydrolase</keyword>
<sequence length="208" mass="23604">MIDTLVFDFGGVLVDLQPEVSLRRFRELGVQDIDEMLNPYRQLGVFHDLEMGLVGREEFVARLNEHAGTDLTDEQINEAILLFLKGVPQYKFDCLEQLRKKYKIYILSNTNPYIMAYAHSPHFLPATGRTLSDYVDKVYASCEMQTMKPDRAIYEQMIADSGMVPERTLFIDDSTANLEAAAALGLQTLLAVNATDWRPALAARLQHD</sequence>
<dbReference type="SFLD" id="SFLDS00003">
    <property type="entry name" value="Haloacid_Dehalogenase"/>
    <property type="match status" value="1"/>
</dbReference>
<dbReference type="AlphaFoldDB" id="F4KMS8"/>
<dbReference type="eggNOG" id="COG1011">
    <property type="taxonomic scope" value="Bacteria"/>
</dbReference>